<feature type="region of interest" description="Disordered" evidence="1">
    <location>
        <begin position="174"/>
        <end position="197"/>
    </location>
</feature>
<dbReference type="RefSeq" id="WP_206728661.1">
    <property type="nucleotide sequence ID" value="NZ_CP071090.1"/>
</dbReference>
<dbReference type="CDD" id="cd22954">
    <property type="entry name" value="PLL_lectin"/>
    <property type="match status" value="1"/>
</dbReference>
<keyword evidence="4" id="KW-1185">Reference proteome</keyword>
<dbReference type="SUPFAM" id="SSF89372">
    <property type="entry name" value="Fucose-specific lectin"/>
    <property type="match status" value="1"/>
</dbReference>
<reference evidence="3 4" key="1">
    <citation type="submission" date="2021-02" db="EMBL/GenBank/DDBJ databases">
        <title>De Novo genome assembly of isolated myxobacteria.</title>
        <authorList>
            <person name="Stevens D.C."/>
        </authorList>
    </citation>
    <scope>NUCLEOTIDE SEQUENCE [LARGE SCALE GENOMIC DNA]</scope>
    <source>
        <strain evidence="4">SCPEA02</strain>
    </source>
</reference>
<accession>A0ABX7P9L0</accession>
<dbReference type="Pfam" id="PF26607">
    <property type="entry name" value="DUF8189"/>
    <property type="match status" value="1"/>
</dbReference>
<name>A0ABX7P9L0_9BACT</name>
<feature type="compositionally biased region" description="Polar residues" evidence="1">
    <location>
        <begin position="179"/>
        <end position="195"/>
    </location>
</feature>
<evidence type="ECO:0000313" key="4">
    <source>
        <dbReference type="Proteomes" id="UP000662747"/>
    </source>
</evidence>
<proteinExistence type="predicted"/>
<protein>
    <recommendedName>
        <fullName evidence="2">Peptidase metallopeptidase domain-containing protein</fullName>
    </recommendedName>
</protein>
<dbReference type="InterPro" id="IPR006026">
    <property type="entry name" value="Peptidase_Metallo"/>
</dbReference>
<evidence type="ECO:0000256" key="1">
    <source>
        <dbReference type="SAM" id="MobiDB-lite"/>
    </source>
</evidence>
<dbReference type="SMART" id="SM00235">
    <property type="entry name" value="ZnMc"/>
    <property type="match status" value="1"/>
</dbReference>
<dbReference type="InterPro" id="IPR024079">
    <property type="entry name" value="MetalloPept_cat_dom_sf"/>
</dbReference>
<dbReference type="InterPro" id="IPR058502">
    <property type="entry name" value="PLL-like_beta-prop"/>
</dbReference>
<dbReference type="Proteomes" id="UP000662747">
    <property type="component" value="Chromosome"/>
</dbReference>
<dbReference type="EMBL" id="CP071090">
    <property type="protein sequence ID" value="QSQ27134.1"/>
    <property type="molecule type" value="Genomic_DNA"/>
</dbReference>
<dbReference type="SUPFAM" id="SSF55486">
    <property type="entry name" value="Metalloproteases ('zincins'), catalytic domain"/>
    <property type="match status" value="1"/>
</dbReference>
<organism evidence="3 4">
    <name type="scientific">Pyxidicoccus parkwayensis</name>
    <dbReference type="NCBI Taxonomy" id="2813578"/>
    <lineage>
        <taxon>Bacteria</taxon>
        <taxon>Pseudomonadati</taxon>
        <taxon>Myxococcota</taxon>
        <taxon>Myxococcia</taxon>
        <taxon>Myxococcales</taxon>
        <taxon>Cystobacterineae</taxon>
        <taxon>Myxococcaceae</taxon>
        <taxon>Pyxidicoccus</taxon>
    </lineage>
</organism>
<dbReference type="Gene3D" id="3.40.390.10">
    <property type="entry name" value="Collagenase (Catalytic Domain)"/>
    <property type="match status" value="1"/>
</dbReference>
<feature type="domain" description="Peptidase metallopeptidase" evidence="2">
    <location>
        <begin position="56"/>
        <end position="205"/>
    </location>
</feature>
<evidence type="ECO:0000259" key="2">
    <source>
        <dbReference type="SMART" id="SM00235"/>
    </source>
</evidence>
<sequence>MLIGIVSRRGTALVATLGLGTLLGCGVAAELAESEGPGTSPAGSMRHSEADLYVASARLWRPMTVAVCWENPGLLDGTQRQWVRDAVARTWETRSGIRFTGWGTCTAASQGLRINISDAGPHVKVLGNGVNGRAQGMVLNFTFNNWGQSCRNTLQYCIETIAVHEFGHVMGYAHEQNRPDTPSSCTEPPQGSSGDLTIGPWDLSSVMNYCNPQWNGDGNLSATDQQGAQQTYGVPWDSLGGNHTSGPAVAARGANRLDVFARGTDNQLWQAYWTGAMWNLWFPLGGTLTSDPAAVSRDGSRIDVFARGSDNSIMQKSWNGLLWSGWSSLGGSFASGPAVASWGASRMDVFVRGTDNQLWQTFWAGSTWSAWLPLGGTLTSDPAAVSWGSNRIDVFVRGSDNAIYQKSWDGLSWSDWSSLGGNFTSSPAVASRGANQLDVFARGTDNNLWMNSWNGASWSGWQWRGGELASAPEAVSKAAGQLDVFYVSPDGSMRHSGYNNGW</sequence>
<gene>
    <name evidence="3" type="ORF">JY651_20445</name>
</gene>
<dbReference type="Gene3D" id="2.120.10.70">
    <property type="entry name" value="Fucose-specific lectin"/>
    <property type="match status" value="1"/>
</dbReference>
<evidence type="ECO:0000313" key="3">
    <source>
        <dbReference type="EMBL" id="QSQ27134.1"/>
    </source>
</evidence>